<reference evidence="3" key="2">
    <citation type="submission" date="2018-07" db="EMBL/GenBank/DDBJ databases">
        <title>WGS assembly of Glycine max.</title>
        <authorList>
            <person name="Schmutz J."/>
            <person name="Cannon S."/>
            <person name="Schlueter J."/>
            <person name="Ma J."/>
            <person name="Mitros T."/>
            <person name="Nelson W."/>
            <person name="Hyten D."/>
            <person name="Song Q."/>
            <person name="Thelen J."/>
            <person name="Cheng J."/>
            <person name="Xu D."/>
            <person name="Hellsten U."/>
            <person name="May G."/>
            <person name="Yu Y."/>
            <person name="Sakurai T."/>
            <person name="Umezawa T."/>
            <person name="Bhattacharyya M."/>
            <person name="Sandhu D."/>
            <person name="Valliyodan B."/>
            <person name="Lindquist E."/>
            <person name="Peto M."/>
            <person name="Grant D."/>
            <person name="Shu S."/>
            <person name="Goodstein D."/>
            <person name="Barry K."/>
            <person name="Futrell-Griggs M."/>
            <person name="Abernathy B."/>
            <person name="Du J."/>
            <person name="Tian Z."/>
            <person name="Zhu L."/>
            <person name="Gill N."/>
            <person name="Joshi T."/>
            <person name="Libault M."/>
            <person name="Sethuraman A."/>
            <person name="Zhang X."/>
            <person name="Shinozaki K."/>
            <person name="Nguyen H."/>
            <person name="Wing R."/>
            <person name="Cregan P."/>
            <person name="Specht J."/>
            <person name="Grimwood J."/>
            <person name="Rokhsar D."/>
            <person name="Stacey G."/>
            <person name="Shoemaker R."/>
            <person name="Jackson S."/>
        </authorList>
    </citation>
    <scope>NUCLEOTIDE SEQUENCE</scope>
    <source>
        <tissue evidence="3">Callus</tissue>
    </source>
</reference>
<reference evidence="4" key="3">
    <citation type="submission" date="2019-01" db="UniProtKB">
        <authorList>
            <consortium name="EnsemblPlants"/>
        </authorList>
    </citation>
    <scope>IDENTIFICATION</scope>
    <source>
        <strain evidence="4">Williams 82</strain>
    </source>
</reference>
<evidence type="ECO:0000313" key="3">
    <source>
        <dbReference type="EMBL" id="RCW19378.1"/>
    </source>
</evidence>
<feature type="region of interest" description="Disordered" evidence="1">
    <location>
        <begin position="164"/>
        <end position="199"/>
    </location>
</feature>
<dbReference type="EMBL" id="CM000839">
    <property type="protein sequence ID" value="RCW19378.1"/>
    <property type="molecule type" value="Genomic_DNA"/>
</dbReference>
<feature type="domain" description="DUF1421" evidence="2">
    <location>
        <begin position="425"/>
        <end position="468"/>
    </location>
</feature>
<evidence type="ECO:0000313" key="5">
    <source>
        <dbReference type="Proteomes" id="UP000008827"/>
    </source>
</evidence>
<name>A0A368UI25_SOYBN</name>
<sequence>MASGSSGRGNSASKGFDFASDDILCSYDDYANRDSTSNGNHTDPDFHKSRMARTSMFPTTAYNPPEDSLSQDVIATVEKSMKKYADNLMRFLEGISSRLSQLELYCYNLDKSIGEMKSDINRDHVEQDSRLKSLEKHVQEVHRSVQILRDKQELAETQKELAKLQLAQKESSSSSHSQSNEERSSPTTDPKKTDNASDANNQQLYLPSDQQYRTPQLVAPQPTPSQVTPSPPVQQFSHYQQPQQQQQPPQQQQQQWSQQVQPSQPPPMQSQVRPSSPNVYPPYQPNQATNPSPAETLPNSMAMQMPYSGVPPQGSNRADAIPYGYGGAGRTVPQQPPPQQMKSSFPAPPGEMYGPTGSLPALPPPSSAYMMYDGEGGRSHHPPQPPHFAQPGYPPTSASLQNPPQGHNLMVRNPNQSQFVRNHPYNELIEKLVSMGFRGDHVASVIQRMEESGQAVDFNSVLDRLSSVGPQRGGWSG</sequence>
<proteinExistence type="predicted"/>
<feature type="compositionally biased region" description="Basic and acidic residues" evidence="1">
    <location>
        <begin position="179"/>
        <end position="195"/>
    </location>
</feature>
<feature type="region of interest" description="Disordered" evidence="1">
    <location>
        <begin position="215"/>
        <end position="354"/>
    </location>
</feature>
<reference evidence="3 4" key="1">
    <citation type="journal article" date="2010" name="Nature">
        <title>Genome sequence of the palaeopolyploid soybean.</title>
        <authorList>
            <person name="Schmutz J."/>
            <person name="Cannon S.B."/>
            <person name="Schlueter J."/>
            <person name="Ma J."/>
            <person name="Mitros T."/>
            <person name="Nelson W."/>
            <person name="Hyten D.L."/>
            <person name="Song Q."/>
            <person name="Thelen J.J."/>
            <person name="Cheng J."/>
            <person name="Xu D."/>
            <person name="Hellsten U."/>
            <person name="May G.D."/>
            <person name="Yu Y."/>
            <person name="Sakurai T."/>
            <person name="Umezawa T."/>
            <person name="Bhattacharyya M.K."/>
            <person name="Sandhu D."/>
            <person name="Valliyodan B."/>
            <person name="Lindquist E."/>
            <person name="Peto M."/>
            <person name="Grant D."/>
            <person name="Shu S."/>
            <person name="Goodstein D."/>
            <person name="Barry K."/>
            <person name="Futrell-Griggs M."/>
            <person name="Abernathy B."/>
            <person name="Du J."/>
            <person name="Tian Z."/>
            <person name="Zhu L."/>
            <person name="Gill N."/>
            <person name="Joshi T."/>
            <person name="Libault M."/>
            <person name="Sethuraman A."/>
            <person name="Zhang X.-C."/>
            <person name="Shinozaki K."/>
            <person name="Nguyen H.T."/>
            <person name="Wing R.A."/>
            <person name="Cregan P."/>
            <person name="Specht J."/>
            <person name="Grimwood J."/>
            <person name="Rokhsar D."/>
            <person name="Stacey G."/>
            <person name="Shoemaker R.C."/>
            <person name="Jackson S.A."/>
        </authorList>
    </citation>
    <scope>NUCLEOTIDE SEQUENCE</scope>
    <source>
        <strain evidence="4">cv. Williams 82</strain>
        <tissue evidence="3">Callus</tissue>
    </source>
</reference>
<keyword evidence="5" id="KW-1185">Reference proteome</keyword>
<feature type="compositionally biased region" description="Polar residues" evidence="1">
    <location>
        <begin position="285"/>
        <end position="302"/>
    </location>
</feature>
<evidence type="ECO:0000256" key="1">
    <source>
        <dbReference type="SAM" id="MobiDB-lite"/>
    </source>
</evidence>
<dbReference type="FunCoup" id="A0A368UI25">
    <property type="interactions" value="1340"/>
</dbReference>
<feature type="compositionally biased region" description="Low complexity" evidence="1">
    <location>
        <begin position="224"/>
        <end position="262"/>
    </location>
</feature>
<protein>
    <recommendedName>
        <fullName evidence="2">DUF1421 domain-containing protein</fullName>
    </recommendedName>
</protein>
<dbReference type="ExpressionAtlas" id="A0A368UI25">
    <property type="expression patterns" value="baseline and differential"/>
</dbReference>
<evidence type="ECO:0000259" key="2">
    <source>
        <dbReference type="Pfam" id="PF07223"/>
    </source>
</evidence>
<dbReference type="AlphaFoldDB" id="A0A368UI25"/>
<dbReference type="PANTHER" id="PTHR31805">
    <property type="entry name" value="RECEPTOR-LIKE KINASE, PUTATIVE (DUF1421)-RELATED"/>
    <property type="match status" value="1"/>
</dbReference>
<organism evidence="3">
    <name type="scientific">Glycine max</name>
    <name type="common">Soybean</name>
    <name type="synonym">Glycine hispida</name>
    <dbReference type="NCBI Taxonomy" id="3847"/>
    <lineage>
        <taxon>Eukaryota</taxon>
        <taxon>Viridiplantae</taxon>
        <taxon>Streptophyta</taxon>
        <taxon>Embryophyta</taxon>
        <taxon>Tracheophyta</taxon>
        <taxon>Spermatophyta</taxon>
        <taxon>Magnoliopsida</taxon>
        <taxon>eudicotyledons</taxon>
        <taxon>Gunneridae</taxon>
        <taxon>Pentapetalae</taxon>
        <taxon>rosids</taxon>
        <taxon>fabids</taxon>
        <taxon>Fabales</taxon>
        <taxon>Fabaceae</taxon>
        <taxon>Papilionoideae</taxon>
        <taxon>50 kb inversion clade</taxon>
        <taxon>NPAAA clade</taxon>
        <taxon>indigoferoid/millettioid clade</taxon>
        <taxon>Phaseoleae</taxon>
        <taxon>Glycine</taxon>
        <taxon>Glycine subgen. Soja</taxon>
    </lineage>
</organism>
<dbReference type="EnsemblPlants" id="RCW19378">
    <property type="protein sequence ID" value="RCW19378"/>
    <property type="gene ID" value="GLYMA_06G292800"/>
</dbReference>
<dbReference type="Gramene" id="RCW19378">
    <property type="protein sequence ID" value="RCW19378"/>
    <property type="gene ID" value="GLYMA_06G292800"/>
</dbReference>
<dbReference type="Proteomes" id="UP000008827">
    <property type="component" value="Chromosome 6"/>
</dbReference>
<accession>A0A368UI25</accession>
<gene>
    <name evidence="3" type="ORF">GLYMA_06G292800</name>
</gene>
<evidence type="ECO:0000313" key="4">
    <source>
        <dbReference type="EnsemblPlants" id="RCW19378"/>
    </source>
</evidence>
<dbReference type="PANTHER" id="PTHR31805:SF16">
    <property type="entry name" value="FORMIN-LIKE PROTEIN (DUF1421)"/>
    <property type="match status" value="1"/>
</dbReference>
<dbReference type="Pfam" id="PF07223">
    <property type="entry name" value="DUF1421"/>
    <property type="match status" value="1"/>
</dbReference>
<dbReference type="InterPro" id="IPR010820">
    <property type="entry name" value="DUF1421"/>
</dbReference>
<dbReference type="InParanoid" id="A0A368UI25"/>
<dbReference type="OMA" id="HPYSDLI"/>